<organism evidence="3">
    <name type="scientific">marine metagenome</name>
    <dbReference type="NCBI Taxonomy" id="408172"/>
    <lineage>
        <taxon>unclassified sequences</taxon>
        <taxon>metagenomes</taxon>
        <taxon>ecological metagenomes</taxon>
    </lineage>
</organism>
<dbReference type="Gene3D" id="3.30.300.30">
    <property type="match status" value="1"/>
</dbReference>
<dbReference type="InterPro" id="IPR042099">
    <property type="entry name" value="ANL_N_sf"/>
</dbReference>
<dbReference type="InterPro" id="IPR025110">
    <property type="entry name" value="AMP-bd_C"/>
</dbReference>
<gene>
    <name evidence="3" type="ORF">METZ01_LOCUS72761</name>
</gene>
<dbReference type="PANTHER" id="PTHR43201:SF32">
    <property type="entry name" value="2-SUCCINYLBENZOATE--COA LIGASE, CHLOROPLASTIC_PEROXISOMAL"/>
    <property type="match status" value="1"/>
</dbReference>
<dbReference type="GO" id="GO:0006631">
    <property type="term" value="P:fatty acid metabolic process"/>
    <property type="evidence" value="ECO:0007669"/>
    <property type="project" value="TreeGrafter"/>
</dbReference>
<evidence type="ECO:0000259" key="1">
    <source>
        <dbReference type="Pfam" id="PF00501"/>
    </source>
</evidence>
<dbReference type="Pfam" id="PF13193">
    <property type="entry name" value="AMP-binding_C"/>
    <property type="match status" value="1"/>
</dbReference>
<dbReference type="InterPro" id="IPR045851">
    <property type="entry name" value="AMP-bd_C_sf"/>
</dbReference>
<dbReference type="EMBL" id="UINC01005222">
    <property type="protein sequence ID" value="SVA19907.1"/>
    <property type="molecule type" value="Genomic_DNA"/>
</dbReference>
<accession>A0A381TY39</accession>
<evidence type="ECO:0008006" key="4">
    <source>
        <dbReference type="Google" id="ProtNLM"/>
    </source>
</evidence>
<evidence type="ECO:0000313" key="3">
    <source>
        <dbReference type="EMBL" id="SVA19907.1"/>
    </source>
</evidence>
<dbReference type="AlphaFoldDB" id="A0A381TY39"/>
<proteinExistence type="predicted"/>
<sequence length="532" mass="58295">MTVLSIEEEFALKETVIDGRPCRDFADNYQCLSELYHCFADFTDNELVVYEDERLTYQETARLAAALAENLIRLHSISPGDRIALVLPNSPDWIIAFLAITSIGATPALINARSSDEELAHCISTTHCIFAFSDRNLPVDIPSIGHRESWGDLDQDRLLSQATRLGSDEALLMFTSGTTGKPKAAILTHRGLMSSLKTIAFSGAVIASQMAEKHGVDYETIVTMRPPPVTLLMFPLFHVSGCHATLLSALRQGGKLVLMRRWNAEGALQLMTSEKVTGFPGVPTMHWDILRLENFEDYDLSSLTSLSIAGQATTPVLLEAVREAFPNAVLGTGYGMTECNGTVTLTIGDSYVDNPRSVGKLVATAEGETRDDQGSALNTGEVGEIHVRSPALMAGYANADNSNVFDSEGWMATGDVGYFDEDENLYIVDRKTDMVISGGENIYCAEVEQAFDRHDAVDECAAYGESDERLGERLVIVVRTLAGVSKEELLEHCGSLIARYKIPREIYFTHDPLPRNASGKVVKPHLKETFSN</sequence>
<dbReference type="InterPro" id="IPR020845">
    <property type="entry name" value="AMP-binding_CS"/>
</dbReference>
<dbReference type="Gene3D" id="3.40.50.12780">
    <property type="entry name" value="N-terminal domain of ligase-like"/>
    <property type="match status" value="1"/>
</dbReference>
<evidence type="ECO:0000259" key="2">
    <source>
        <dbReference type="Pfam" id="PF13193"/>
    </source>
</evidence>
<dbReference type="GO" id="GO:0031956">
    <property type="term" value="F:medium-chain fatty acid-CoA ligase activity"/>
    <property type="evidence" value="ECO:0007669"/>
    <property type="project" value="TreeGrafter"/>
</dbReference>
<dbReference type="InterPro" id="IPR000873">
    <property type="entry name" value="AMP-dep_synth/lig_dom"/>
</dbReference>
<feature type="domain" description="AMP-dependent synthetase/ligase" evidence="1">
    <location>
        <begin position="41"/>
        <end position="396"/>
    </location>
</feature>
<dbReference type="SUPFAM" id="SSF56801">
    <property type="entry name" value="Acetyl-CoA synthetase-like"/>
    <property type="match status" value="1"/>
</dbReference>
<dbReference type="Pfam" id="PF00501">
    <property type="entry name" value="AMP-binding"/>
    <property type="match status" value="1"/>
</dbReference>
<dbReference type="PROSITE" id="PS00455">
    <property type="entry name" value="AMP_BINDING"/>
    <property type="match status" value="1"/>
</dbReference>
<feature type="domain" description="AMP-binding enzyme C-terminal" evidence="2">
    <location>
        <begin position="446"/>
        <end position="520"/>
    </location>
</feature>
<protein>
    <recommendedName>
        <fullName evidence="4">AMP-dependent synthetase/ligase domain-containing protein</fullName>
    </recommendedName>
</protein>
<reference evidence="3" key="1">
    <citation type="submission" date="2018-05" db="EMBL/GenBank/DDBJ databases">
        <authorList>
            <person name="Lanie J.A."/>
            <person name="Ng W.-L."/>
            <person name="Kazmierczak K.M."/>
            <person name="Andrzejewski T.M."/>
            <person name="Davidsen T.M."/>
            <person name="Wayne K.J."/>
            <person name="Tettelin H."/>
            <person name="Glass J.I."/>
            <person name="Rusch D."/>
            <person name="Podicherti R."/>
            <person name="Tsui H.-C.T."/>
            <person name="Winkler M.E."/>
        </authorList>
    </citation>
    <scope>NUCLEOTIDE SEQUENCE</scope>
</reference>
<dbReference type="PANTHER" id="PTHR43201">
    <property type="entry name" value="ACYL-COA SYNTHETASE"/>
    <property type="match status" value="1"/>
</dbReference>
<name>A0A381TY39_9ZZZZ</name>